<reference evidence="2 3" key="1">
    <citation type="submission" date="2017-11" db="EMBL/GenBank/DDBJ databases">
        <title>De-novo sequencing of pomegranate (Punica granatum L.) genome.</title>
        <authorList>
            <person name="Akparov Z."/>
            <person name="Amiraslanov A."/>
            <person name="Hajiyeva S."/>
            <person name="Abbasov M."/>
            <person name="Kaur K."/>
            <person name="Hamwieh A."/>
            <person name="Solovyev V."/>
            <person name="Salamov A."/>
            <person name="Braich B."/>
            <person name="Kosarev P."/>
            <person name="Mahmoud A."/>
            <person name="Hajiyev E."/>
            <person name="Babayeva S."/>
            <person name="Izzatullayeva V."/>
            <person name="Mammadov A."/>
            <person name="Mammadov A."/>
            <person name="Sharifova S."/>
            <person name="Ojaghi J."/>
            <person name="Eynullazada K."/>
            <person name="Bayramov B."/>
            <person name="Abdulazimova A."/>
            <person name="Shahmuradov I."/>
        </authorList>
    </citation>
    <scope>NUCLEOTIDE SEQUENCE [LARGE SCALE GENOMIC DNA]</scope>
    <source>
        <strain evidence="3">cv. AG2017</strain>
        <tissue evidence="2">Leaf</tissue>
    </source>
</reference>
<gene>
    <name evidence="2" type="ORF">CRG98_038481</name>
</gene>
<feature type="compositionally biased region" description="Low complexity" evidence="1">
    <location>
        <begin position="54"/>
        <end position="72"/>
    </location>
</feature>
<protein>
    <submittedName>
        <fullName evidence="2">Uncharacterized protein</fullName>
    </submittedName>
</protein>
<dbReference type="EMBL" id="PGOL01003458">
    <property type="protein sequence ID" value="PKI40953.1"/>
    <property type="molecule type" value="Genomic_DNA"/>
</dbReference>
<proteinExistence type="predicted"/>
<comment type="caution">
    <text evidence="2">The sequence shown here is derived from an EMBL/GenBank/DDBJ whole genome shotgun (WGS) entry which is preliminary data.</text>
</comment>
<keyword evidence="3" id="KW-1185">Reference proteome</keyword>
<organism evidence="2 3">
    <name type="scientific">Punica granatum</name>
    <name type="common">Pomegranate</name>
    <dbReference type="NCBI Taxonomy" id="22663"/>
    <lineage>
        <taxon>Eukaryota</taxon>
        <taxon>Viridiplantae</taxon>
        <taxon>Streptophyta</taxon>
        <taxon>Embryophyta</taxon>
        <taxon>Tracheophyta</taxon>
        <taxon>Spermatophyta</taxon>
        <taxon>Magnoliopsida</taxon>
        <taxon>eudicotyledons</taxon>
        <taxon>Gunneridae</taxon>
        <taxon>Pentapetalae</taxon>
        <taxon>rosids</taxon>
        <taxon>malvids</taxon>
        <taxon>Myrtales</taxon>
        <taxon>Lythraceae</taxon>
        <taxon>Punica</taxon>
    </lineage>
</organism>
<dbReference type="AlphaFoldDB" id="A0A2I0IB01"/>
<name>A0A2I0IB01_PUNGR</name>
<evidence type="ECO:0000313" key="3">
    <source>
        <dbReference type="Proteomes" id="UP000233551"/>
    </source>
</evidence>
<evidence type="ECO:0000313" key="2">
    <source>
        <dbReference type="EMBL" id="PKI40953.1"/>
    </source>
</evidence>
<feature type="compositionally biased region" description="Polar residues" evidence="1">
    <location>
        <begin position="1"/>
        <end position="11"/>
    </location>
</feature>
<dbReference type="Proteomes" id="UP000233551">
    <property type="component" value="Unassembled WGS sequence"/>
</dbReference>
<sequence length="141" mass="15290">MQYPHLSQRTADSPDRRGQPFLPSPDVDSPQSMFMHVFDPIPVPTRNRTGGAQSTSTVGDSETTVSSSVSNSNRLDRVNPARSSVDPPSRQSARSSCSSPNPTLPLAAEAARQLRFRRPTAEKGVAGERILLLLLLLLLLV</sequence>
<evidence type="ECO:0000256" key="1">
    <source>
        <dbReference type="SAM" id="MobiDB-lite"/>
    </source>
</evidence>
<accession>A0A2I0IB01</accession>
<feature type="compositionally biased region" description="Low complexity" evidence="1">
    <location>
        <begin position="87"/>
        <end position="101"/>
    </location>
</feature>
<feature type="region of interest" description="Disordered" evidence="1">
    <location>
        <begin position="1"/>
        <end position="104"/>
    </location>
</feature>